<gene>
    <name evidence="1" type="ORF">DFH94DRAFT_686036</name>
</gene>
<keyword evidence="2" id="KW-1185">Reference proteome</keyword>
<name>A0A9P5MNA2_9AGAM</name>
<organism evidence="1 2">
    <name type="scientific">Russula ochroleuca</name>
    <dbReference type="NCBI Taxonomy" id="152965"/>
    <lineage>
        <taxon>Eukaryota</taxon>
        <taxon>Fungi</taxon>
        <taxon>Dikarya</taxon>
        <taxon>Basidiomycota</taxon>
        <taxon>Agaricomycotina</taxon>
        <taxon>Agaricomycetes</taxon>
        <taxon>Russulales</taxon>
        <taxon>Russulaceae</taxon>
        <taxon>Russula</taxon>
    </lineage>
</organism>
<evidence type="ECO:0000313" key="1">
    <source>
        <dbReference type="EMBL" id="KAF8466780.1"/>
    </source>
</evidence>
<comment type="caution">
    <text evidence="1">The sequence shown here is derived from an EMBL/GenBank/DDBJ whole genome shotgun (WGS) entry which is preliminary data.</text>
</comment>
<reference evidence="1" key="1">
    <citation type="submission" date="2019-10" db="EMBL/GenBank/DDBJ databases">
        <authorList>
            <consortium name="DOE Joint Genome Institute"/>
            <person name="Kuo A."/>
            <person name="Miyauchi S."/>
            <person name="Kiss E."/>
            <person name="Drula E."/>
            <person name="Kohler A."/>
            <person name="Sanchez-Garcia M."/>
            <person name="Andreopoulos B."/>
            <person name="Barry K.W."/>
            <person name="Bonito G."/>
            <person name="Buee M."/>
            <person name="Carver A."/>
            <person name="Chen C."/>
            <person name="Cichocki N."/>
            <person name="Clum A."/>
            <person name="Culley D."/>
            <person name="Crous P.W."/>
            <person name="Fauchery L."/>
            <person name="Girlanda M."/>
            <person name="Hayes R."/>
            <person name="Keri Z."/>
            <person name="LaButti K."/>
            <person name="Lipzen A."/>
            <person name="Lombard V."/>
            <person name="Magnuson J."/>
            <person name="Maillard F."/>
            <person name="Morin E."/>
            <person name="Murat C."/>
            <person name="Nolan M."/>
            <person name="Ohm R."/>
            <person name="Pangilinan J."/>
            <person name="Pereira M."/>
            <person name="Perotto S."/>
            <person name="Peter M."/>
            <person name="Riley R."/>
            <person name="Sitrit Y."/>
            <person name="Stielow B."/>
            <person name="Szollosi G."/>
            <person name="Zifcakova L."/>
            <person name="Stursova M."/>
            <person name="Spatafora J.W."/>
            <person name="Tedersoo L."/>
            <person name="Vaario L.-M."/>
            <person name="Yamada A."/>
            <person name="Yan M."/>
            <person name="Wang P."/>
            <person name="Xu J."/>
            <person name="Bruns T."/>
            <person name="Baldrian P."/>
            <person name="Vilgalys R."/>
            <person name="Henrissat B."/>
            <person name="Grigoriev I.V."/>
            <person name="Hibbett D."/>
            <person name="Nagy L.G."/>
            <person name="Martin F.M."/>
        </authorList>
    </citation>
    <scope>NUCLEOTIDE SEQUENCE</scope>
    <source>
        <strain evidence="1">Prilba</strain>
    </source>
</reference>
<dbReference type="Proteomes" id="UP000759537">
    <property type="component" value="Unassembled WGS sequence"/>
</dbReference>
<evidence type="ECO:0000313" key="2">
    <source>
        <dbReference type="Proteomes" id="UP000759537"/>
    </source>
</evidence>
<dbReference type="EMBL" id="WHVB01000039">
    <property type="protein sequence ID" value="KAF8466780.1"/>
    <property type="molecule type" value="Genomic_DNA"/>
</dbReference>
<protein>
    <submittedName>
        <fullName evidence="1">Uncharacterized protein</fullName>
    </submittedName>
</protein>
<proteinExistence type="predicted"/>
<reference evidence="1" key="2">
    <citation type="journal article" date="2020" name="Nat. Commun.">
        <title>Large-scale genome sequencing of mycorrhizal fungi provides insights into the early evolution of symbiotic traits.</title>
        <authorList>
            <person name="Miyauchi S."/>
            <person name="Kiss E."/>
            <person name="Kuo A."/>
            <person name="Drula E."/>
            <person name="Kohler A."/>
            <person name="Sanchez-Garcia M."/>
            <person name="Morin E."/>
            <person name="Andreopoulos B."/>
            <person name="Barry K.W."/>
            <person name="Bonito G."/>
            <person name="Buee M."/>
            <person name="Carver A."/>
            <person name="Chen C."/>
            <person name="Cichocki N."/>
            <person name="Clum A."/>
            <person name="Culley D."/>
            <person name="Crous P.W."/>
            <person name="Fauchery L."/>
            <person name="Girlanda M."/>
            <person name="Hayes R.D."/>
            <person name="Keri Z."/>
            <person name="LaButti K."/>
            <person name="Lipzen A."/>
            <person name="Lombard V."/>
            <person name="Magnuson J."/>
            <person name="Maillard F."/>
            <person name="Murat C."/>
            <person name="Nolan M."/>
            <person name="Ohm R.A."/>
            <person name="Pangilinan J."/>
            <person name="Pereira M.F."/>
            <person name="Perotto S."/>
            <person name="Peter M."/>
            <person name="Pfister S."/>
            <person name="Riley R."/>
            <person name="Sitrit Y."/>
            <person name="Stielow J.B."/>
            <person name="Szollosi G."/>
            <person name="Zifcakova L."/>
            <person name="Stursova M."/>
            <person name="Spatafora J.W."/>
            <person name="Tedersoo L."/>
            <person name="Vaario L.M."/>
            <person name="Yamada A."/>
            <person name="Yan M."/>
            <person name="Wang P."/>
            <person name="Xu J."/>
            <person name="Bruns T."/>
            <person name="Baldrian P."/>
            <person name="Vilgalys R."/>
            <person name="Dunand C."/>
            <person name="Henrissat B."/>
            <person name="Grigoriev I.V."/>
            <person name="Hibbett D."/>
            <person name="Nagy L.G."/>
            <person name="Martin F.M."/>
        </authorList>
    </citation>
    <scope>NUCLEOTIDE SEQUENCE</scope>
    <source>
        <strain evidence="1">Prilba</strain>
    </source>
</reference>
<dbReference type="AlphaFoldDB" id="A0A9P5MNA2"/>
<accession>A0A9P5MNA2</accession>
<sequence length="211" mass="23800">MRSRFFSLSGHEKLDTFGGTKCKHPYDVGCASTCVGCGWHSVVVVVVVELEAEVSEAQHLQFKADPTSWSWPERRGSVKSEEYINYLKGFSTMRHPPPLPVPVVSEDIQVRSLTNSSSPKKDASILRCRNGRDDQLAVQMGIQMHERPDKWEEARGGHKGDGCSHILHRQAKQWCQGQLRTVFHAVTGLYMVTPTSQLLWTLFGHITWTQP</sequence>